<dbReference type="SUPFAM" id="SSF55347">
    <property type="entry name" value="Glyceraldehyde-3-phosphate dehydrogenase-like, C-terminal domain"/>
    <property type="match status" value="1"/>
</dbReference>
<organism evidence="3 5">
    <name type="scientific">candidate division WOR-3 bacterium JGI_Cruoil_03_44_89</name>
    <dbReference type="NCBI Taxonomy" id="1973748"/>
    <lineage>
        <taxon>Bacteria</taxon>
        <taxon>Bacteria division WOR-3</taxon>
    </lineage>
</organism>
<name>A0A235BVB0_UNCW3</name>
<reference evidence="3 5" key="1">
    <citation type="submission" date="2017-07" db="EMBL/GenBank/DDBJ databases">
        <title>Recovery of genomes from metagenomes via a dereplication, aggregation, and scoring strategy.</title>
        <authorList>
            <person name="Sieber C.M."/>
            <person name="Probst A.J."/>
            <person name="Sharrar A."/>
            <person name="Thomas B.C."/>
            <person name="Hess M."/>
            <person name="Tringe S.G."/>
            <person name="Banfield J.F."/>
        </authorList>
    </citation>
    <scope>NUCLEOTIDE SEQUENCE [LARGE SCALE GENOMIC DNA]</scope>
    <source>
        <strain evidence="3">JGI_Cruoil_03_44_89</strain>
    </source>
</reference>
<feature type="domain" description="Gfo/Idh/MocA-like oxidoreductase N-terminal" evidence="1">
    <location>
        <begin position="13"/>
        <end position="129"/>
    </location>
</feature>
<dbReference type="Proteomes" id="UP000215215">
    <property type="component" value="Unassembled WGS sequence"/>
</dbReference>
<dbReference type="InterPro" id="IPR051450">
    <property type="entry name" value="Gfo/Idh/MocA_Oxidoreductases"/>
</dbReference>
<dbReference type="Pfam" id="PF01408">
    <property type="entry name" value="GFO_IDH_MocA"/>
    <property type="match status" value="1"/>
</dbReference>
<feature type="domain" description="GFO/IDH/MocA-like oxidoreductase" evidence="2">
    <location>
        <begin position="164"/>
        <end position="233"/>
    </location>
</feature>
<proteinExistence type="predicted"/>
<sequence>MEIGGITRNSELIKAGVIGVGYLGKHHARVYSGTPGVKLIGVSDINRSLGMKIANDLGVSFFESPSELLKKIDVVSVSTPTVTHYRLARETLLSGIHTLVEKPITEKPEEAAELISLSKERGLVLQVGHIERFNPAIIAVSSLIKEPMFIEAQRIAIYNERGTDVAVVLDLMVHDIDIVLASLHSKVKKVEAIGVPILSEEYDIANARIEFENGAIASLTTSRVSYKKERKIRFFQRDMYISVDYLSHQADVWKRIEIDGKPYVRKEELEIIPKEPLRAEIESFVRCVRCGDSPVVNGEDGERAIQLAYRIIDSMDEHRRIMGI</sequence>
<dbReference type="AlphaFoldDB" id="A0A235BVB0"/>
<dbReference type="Gene3D" id="3.30.360.10">
    <property type="entry name" value="Dihydrodipicolinate Reductase, domain 2"/>
    <property type="match status" value="1"/>
</dbReference>
<evidence type="ECO:0000259" key="1">
    <source>
        <dbReference type="Pfam" id="PF01408"/>
    </source>
</evidence>
<dbReference type="InterPro" id="IPR036291">
    <property type="entry name" value="NAD(P)-bd_dom_sf"/>
</dbReference>
<gene>
    <name evidence="4" type="ORF">CH333_00830</name>
    <name evidence="3" type="ORF">CH333_04085</name>
</gene>
<evidence type="ECO:0000313" key="5">
    <source>
        <dbReference type="Proteomes" id="UP000215215"/>
    </source>
</evidence>
<accession>A0A235BVB0</accession>
<evidence type="ECO:0000259" key="2">
    <source>
        <dbReference type="Pfam" id="PF22725"/>
    </source>
</evidence>
<dbReference type="InterPro" id="IPR000683">
    <property type="entry name" value="Gfo/Idh/MocA-like_OxRdtase_N"/>
</dbReference>
<dbReference type="EMBL" id="NOZQ01000014">
    <property type="protein sequence ID" value="OYD17495.1"/>
    <property type="molecule type" value="Genomic_DNA"/>
</dbReference>
<evidence type="ECO:0000313" key="4">
    <source>
        <dbReference type="EMBL" id="OYD17495.1"/>
    </source>
</evidence>
<protein>
    <submittedName>
        <fullName evidence="3">Uncharacterized protein</fullName>
    </submittedName>
</protein>
<dbReference type="SUPFAM" id="SSF51735">
    <property type="entry name" value="NAD(P)-binding Rossmann-fold domains"/>
    <property type="match status" value="1"/>
</dbReference>
<dbReference type="GO" id="GO:0000166">
    <property type="term" value="F:nucleotide binding"/>
    <property type="evidence" value="ECO:0007669"/>
    <property type="project" value="InterPro"/>
</dbReference>
<dbReference type="PANTHER" id="PTHR43377">
    <property type="entry name" value="BILIVERDIN REDUCTASE A"/>
    <property type="match status" value="1"/>
</dbReference>
<dbReference type="Pfam" id="PF22725">
    <property type="entry name" value="GFO_IDH_MocA_C3"/>
    <property type="match status" value="1"/>
</dbReference>
<comment type="caution">
    <text evidence="3">The sequence shown here is derived from an EMBL/GenBank/DDBJ whole genome shotgun (WGS) entry which is preliminary data.</text>
</comment>
<dbReference type="PANTHER" id="PTHR43377:SF1">
    <property type="entry name" value="BILIVERDIN REDUCTASE A"/>
    <property type="match status" value="1"/>
</dbReference>
<evidence type="ECO:0000313" key="3">
    <source>
        <dbReference type="EMBL" id="OYD16161.1"/>
    </source>
</evidence>
<dbReference type="InterPro" id="IPR055170">
    <property type="entry name" value="GFO_IDH_MocA-like_dom"/>
</dbReference>
<dbReference type="Gene3D" id="3.40.50.720">
    <property type="entry name" value="NAD(P)-binding Rossmann-like Domain"/>
    <property type="match status" value="1"/>
</dbReference>
<dbReference type="EMBL" id="NOZQ01000083">
    <property type="protein sequence ID" value="OYD16161.1"/>
    <property type="molecule type" value="Genomic_DNA"/>
</dbReference>